<accession>A0ABY4D112</accession>
<protein>
    <recommendedName>
        <fullName evidence="3">Nucleotide-diphospho-sugar transferase domain-containing protein</fullName>
    </recommendedName>
</protein>
<reference evidence="1 2" key="1">
    <citation type="submission" date="2022-03" db="EMBL/GenBank/DDBJ databases">
        <title>Hymenobactersp. isolated from the air.</title>
        <authorList>
            <person name="Won M."/>
            <person name="Kwon S.-W."/>
        </authorList>
    </citation>
    <scope>NUCLEOTIDE SEQUENCE [LARGE SCALE GENOMIC DNA]</scope>
    <source>
        <strain evidence="1 2">KACC 21982</strain>
    </source>
</reference>
<gene>
    <name evidence="1" type="ORF">MTX78_05695</name>
</gene>
<dbReference type="Proteomes" id="UP000831113">
    <property type="component" value="Chromosome"/>
</dbReference>
<dbReference type="InterPro" id="IPR029044">
    <property type="entry name" value="Nucleotide-diphossugar_trans"/>
</dbReference>
<evidence type="ECO:0000313" key="1">
    <source>
        <dbReference type="EMBL" id="UOG76093.1"/>
    </source>
</evidence>
<dbReference type="RefSeq" id="WP_243800705.1">
    <property type="nucleotide sequence ID" value="NZ_CP094669.1"/>
</dbReference>
<dbReference type="SUPFAM" id="SSF53448">
    <property type="entry name" value="Nucleotide-diphospho-sugar transferases"/>
    <property type="match status" value="1"/>
</dbReference>
<evidence type="ECO:0008006" key="3">
    <source>
        <dbReference type="Google" id="ProtNLM"/>
    </source>
</evidence>
<organism evidence="1 2">
    <name type="scientific">Hymenobacter tibetensis</name>
    <dbReference type="NCBI Taxonomy" id="497967"/>
    <lineage>
        <taxon>Bacteria</taxon>
        <taxon>Pseudomonadati</taxon>
        <taxon>Bacteroidota</taxon>
        <taxon>Cytophagia</taxon>
        <taxon>Cytophagales</taxon>
        <taxon>Hymenobacteraceae</taxon>
        <taxon>Hymenobacter</taxon>
    </lineage>
</organism>
<keyword evidence="2" id="KW-1185">Reference proteome</keyword>
<evidence type="ECO:0000313" key="2">
    <source>
        <dbReference type="Proteomes" id="UP000831113"/>
    </source>
</evidence>
<name>A0ABY4D112_9BACT</name>
<sequence>MNSLIYLAYGLPDLINEGIYSILSYQRLARRDLAQILIYTDQPTEFQQVLGTPANIQYPPISAGQWQAWRGSRVYLLKIEVLKHAAEHYPGNLLFVDTDTIWQQDPEPIFHALGGGQRYMHVCEGVMAEGDYLSQKIYRRLRGHQWQINGRTFTLDATTRLYNSGVLGFPSHDASLLDGIRELAEQLYATYNKHIMEQLAFSMQFQTDRTLAEAAPYVLHYWNLKEIRPVLTQLVHRYAPQGLDVLYAQLSRVNISELHAQELAYRGLAGWQRTLLKLQGRRWRLPHIDV</sequence>
<proteinExistence type="predicted"/>
<dbReference type="EMBL" id="CP094669">
    <property type="protein sequence ID" value="UOG76093.1"/>
    <property type="molecule type" value="Genomic_DNA"/>
</dbReference>